<keyword evidence="4" id="KW-0511">Multifunctional enzyme</keyword>
<sequence length="378" mass="42280">MKKIVITSVVCLIGFALMGSAVYRVVSGSKHSNKNNNVMNNEKTTAGSAIIYFAGGCFWGTEHFFKQIQGVSTTEVGYANGHIENPTYQQVVQNNTGFAETVKVTYDPETVDLNLLLDLYFKTIDPTSLNKQGNDRGTQYRTGIYYTQDEQLPLIKHAIATVAKQYAQPIVVEVTPLENFYTAEDYHQDYLDKNPNGYCHISPALFELARKANVKKETDATQTYTKPDAATLRKTLTPQQYAVTQENATERPFENEYNDEFREGIYVDITTGEPLFVSTDKFESGCGWPSFSKPINDSLIDELQDNSFGMRRTEVRSKTGDAHLGHVFNDGPKEKGGLRYCINSASLRFIPKEDMEKEGYAKYLPLVKPADAVASSGH</sequence>
<comment type="catalytic activity">
    <reaction evidence="6 10">
        <text>L-methionyl-[protein] + [thioredoxin]-disulfide + H2O = L-methionyl-(S)-S-oxide-[protein] + [thioredoxin]-dithiol</text>
        <dbReference type="Rhea" id="RHEA:14217"/>
        <dbReference type="Rhea" id="RHEA-COMP:10698"/>
        <dbReference type="Rhea" id="RHEA-COMP:10700"/>
        <dbReference type="Rhea" id="RHEA-COMP:12313"/>
        <dbReference type="Rhea" id="RHEA-COMP:12315"/>
        <dbReference type="ChEBI" id="CHEBI:15377"/>
        <dbReference type="ChEBI" id="CHEBI:16044"/>
        <dbReference type="ChEBI" id="CHEBI:29950"/>
        <dbReference type="ChEBI" id="CHEBI:44120"/>
        <dbReference type="ChEBI" id="CHEBI:50058"/>
        <dbReference type="EC" id="1.8.4.11"/>
    </reaction>
</comment>
<comment type="similarity">
    <text evidence="9">Belongs to the MsrB Met sulfoxide reductase family.</text>
</comment>
<dbReference type="GO" id="GO:0033743">
    <property type="term" value="F:peptide-methionine (R)-S-oxide reductase activity"/>
    <property type="evidence" value="ECO:0007669"/>
    <property type="project" value="UniProtKB-UniRule"/>
</dbReference>
<dbReference type="NCBIfam" id="TIGR00357">
    <property type="entry name" value="peptide-methionine (R)-S-oxide reductase MsrB"/>
    <property type="match status" value="1"/>
</dbReference>
<evidence type="ECO:0000256" key="7">
    <source>
        <dbReference type="ARBA" id="ARBA00048488"/>
    </source>
</evidence>
<evidence type="ECO:0000256" key="6">
    <source>
        <dbReference type="ARBA" id="ARBA00047806"/>
    </source>
</evidence>
<evidence type="ECO:0000256" key="3">
    <source>
        <dbReference type="ARBA" id="ARBA00023002"/>
    </source>
</evidence>
<feature type="active site" evidence="10">
    <location>
        <position position="57"/>
    </location>
</feature>
<reference evidence="12 13" key="1">
    <citation type="submission" date="2016-10" db="EMBL/GenBank/DDBJ databases">
        <authorList>
            <person name="de Groot N.N."/>
        </authorList>
    </citation>
    <scope>NUCLEOTIDE SEQUENCE [LARGE SCALE GENOMIC DNA]</scope>
    <source>
        <strain evidence="12 13">RK1</strain>
    </source>
</reference>
<dbReference type="Gene3D" id="3.30.1060.10">
    <property type="entry name" value="Peptide methionine sulphoxide reductase MsrA"/>
    <property type="match status" value="1"/>
</dbReference>
<evidence type="ECO:0000256" key="9">
    <source>
        <dbReference type="HAMAP-Rule" id="MF_01400"/>
    </source>
</evidence>
<dbReference type="PANTHER" id="PTHR10173">
    <property type="entry name" value="METHIONINE SULFOXIDE REDUCTASE"/>
    <property type="match status" value="1"/>
</dbReference>
<evidence type="ECO:0000256" key="10">
    <source>
        <dbReference type="HAMAP-Rule" id="MF_01401"/>
    </source>
</evidence>
<dbReference type="Pfam" id="PF01641">
    <property type="entry name" value="SelR"/>
    <property type="match status" value="1"/>
</dbReference>
<dbReference type="PANTHER" id="PTHR10173:SF59">
    <property type="entry name" value="PEPTIDE METHIONINE SULFOXIDE REDUCTASE MSRA_MSRB"/>
    <property type="match status" value="1"/>
</dbReference>
<feature type="active site" description="Nucleophile" evidence="9">
    <location>
        <position position="341"/>
    </location>
</feature>
<dbReference type="GO" id="GO:0006979">
    <property type="term" value="P:response to oxidative stress"/>
    <property type="evidence" value="ECO:0007669"/>
    <property type="project" value="InterPro"/>
</dbReference>
<dbReference type="InterPro" id="IPR036509">
    <property type="entry name" value="Met_Sox_Rdtase_MsrA_sf"/>
</dbReference>
<dbReference type="InterPro" id="IPR011057">
    <property type="entry name" value="Mss4-like_sf"/>
</dbReference>
<dbReference type="Proteomes" id="UP000198670">
    <property type="component" value="Unassembled WGS sequence"/>
</dbReference>
<evidence type="ECO:0000259" key="11">
    <source>
        <dbReference type="PROSITE" id="PS51790"/>
    </source>
</evidence>
<dbReference type="GO" id="GO:0008113">
    <property type="term" value="F:peptide-methionine (S)-S-oxide reductase activity"/>
    <property type="evidence" value="ECO:0007669"/>
    <property type="project" value="UniProtKB-UniRule"/>
</dbReference>
<dbReference type="GO" id="GO:0030091">
    <property type="term" value="P:protein repair"/>
    <property type="evidence" value="ECO:0007669"/>
    <property type="project" value="InterPro"/>
</dbReference>
<protein>
    <recommendedName>
        <fullName evidence="9 10">Multifunctional fusion protein</fullName>
    </recommendedName>
    <domain>
        <recommendedName>
            <fullName evidence="10">Peptide methionine sulfoxide reductase MsrA</fullName>
            <shortName evidence="10">Protein-methionine-S-oxide reductase</shortName>
            <ecNumber evidence="10">1.8.4.11</ecNumber>
        </recommendedName>
        <alternativeName>
            <fullName evidence="10">Peptide-methionine (S)-S-oxide reductase</fullName>
            <shortName evidence="10">Peptide Met(O) reductase</shortName>
        </alternativeName>
    </domain>
    <domain>
        <recommendedName>
            <fullName evidence="9">Peptide methionine sulfoxide reductase MsrB</fullName>
            <ecNumber evidence="9">1.8.4.12</ecNumber>
        </recommendedName>
        <alternativeName>
            <fullName evidence="9">Peptide-methionine (R)-S-oxide reductase</fullName>
        </alternativeName>
    </domain>
</protein>
<comment type="similarity">
    <text evidence="10">Belongs to the MsrA Met sulfoxide reductase family.</text>
</comment>
<dbReference type="HAMAP" id="MF_01401">
    <property type="entry name" value="MsrA"/>
    <property type="match status" value="1"/>
</dbReference>
<dbReference type="InterPro" id="IPR002569">
    <property type="entry name" value="Met_Sox_Rdtase_MsrA_dom"/>
</dbReference>
<evidence type="ECO:0000313" key="13">
    <source>
        <dbReference type="Proteomes" id="UP000198670"/>
    </source>
</evidence>
<dbReference type="STRING" id="1477437.SAMN05444682_10224"/>
<dbReference type="GO" id="GO:0033744">
    <property type="term" value="F:L-methionine:thioredoxin-disulfide S-oxidoreductase activity"/>
    <property type="evidence" value="ECO:0007669"/>
    <property type="project" value="RHEA"/>
</dbReference>
<keyword evidence="13" id="KW-1185">Reference proteome</keyword>
<dbReference type="SUPFAM" id="SSF55068">
    <property type="entry name" value="Peptide methionine sulfoxide reductase"/>
    <property type="match status" value="1"/>
</dbReference>
<dbReference type="Pfam" id="PF01625">
    <property type="entry name" value="PMSR"/>
    <property type="match status" value="1"/>
</dbReference>
<comment type="similarity">
    <text evidence="2">In the N-terminal section; belongs to the MsrA Met sulfoxide reductase family.</text>
</comment>
<evidence type="ECO:0000256" key="5">
    <source>
        <dbReference type="ARBA" id="ARBA00024679"/>
    </source>
</evidence>
<accession>A0A1I3EUV9</accession>
<dbReference type="FunFam" id="2.170.150.20:FF:000003">
    <property type="entry name" value="Peptide methionine sulfoxide reductase MsrB"/>
    <property type="match status" value="1"/>
</dbReference>
<evidence type="ECO:0000256" key="4">
    <source>
        <dbReference type="ARBA" id="ARBA00023268"/>
    </source>
</evidence>
<evidence type="ECO:0000256" key="1">
    <source>
        <dbReference type="ARBA" id="ARBA00008076"/>
    </source>
</evidence>
<dbReference type="EMBL" id="FOQO01000002">
    <property type="protein sequence ID" value="SFI02759.1"/>
    <property type="molecule type" value="Genomic_DNA"/>
</dbReference>
<name>A0A1I3EUV9_9SPHI</name>
<dbReference type="PROSITE" id="PS51790">
    <property type="entry name" value="MSRB"/>
    <property type="match status" value="1"/>
</dbReference>
<dbReference type="OrthoDB" id="4174719at2"/>
<evidence type="ECO:0000256" key="2">
    <source>
        <dbReference type="ARBA" id="ARBA00011017"/>
    </source>
</evidence>
<evidence type="ECO:0000256" key="8">
    <source>
        <dbReference type="ARBA" id="ARBA00048782"/>
    </source>
</evidence>
<dbReference type="NCBIfam" id="TIGR00401">
    <property type="entry name" value="msrA"/>
    <property type="match status" value="1"/>
</dbReference>
<feature type="domain" description="MsrB" evidence="11">
    <location>
        <begin position="229"/>
        <end position="352"/>
    </location>
</feature>
<dbReference type="InterPro" id="IPR028427">
    <property type="entry name" value="Met_Sox_Rdtase_MsrB"/>
</dbReference>
<evidence type="ECO:0000313" key="12">
    <source>
        <dbReference type="EMBL" id="SFI02759.1"/>
    </source>
</evidence>
<comment type="function">
    <text evidence="5 10">Has an important function as a repair enzyme for proteins that have been inactivated by oxidation. Catalyzes the reversible oxidation-reduction of methionine sulfoxide in proteins to methionine.</text>
</comment>
<dbReference type="EC" id="1.8.4.11" evidence="10"/>
<comment type="catalytic activity">
    <reaction evidence="7 9">
        <text>L-methionyl-[protein] + [thioredoxin]-disulfide + H2O = L-methionyl-(R)-S-oxide-[protein] + [thioredoxin]-dithiol</text>
        <dbReference type="Rhea" id="RHEA:24164"/>
        <dbReference type="Rhea" id="RHEA-COMP:10698"/>
        <dbReference type="Rhea" id="RHEA-COMP:10700"/>
        <dbReference type="Rhea" id="RHEA-COMP:12313"/>
        <dbReference type="Rhea" id="RHEA-COMP:12314"/>
        <dbReference type="ChEBI" id="CHEBI:15377"/>
        <dbReference type="ChEBI" id="CHEBI:16044"/>
        <dbReference type="ChEBI" id="CHEBI:29950"/>
        <dbReference type="ChEBI" id="CHEBI:45764"/>
        <dbReference type="ChEBI" id="CHEBI:50058"/>
        <dbReference type="EC" id="1.8.4.12"/>
    </reaction>
</comment>
<organism evidence="12 13">
    <name type="scientific">Parapedobacter indicus</name>
    <dbReference type="NCBI Taxonomy" id="1477437"/>
    <lineage>
        <taxon>Bacteria</taxon>
        <taxon>Pseudomonadati</taxon>
        <taxon>Bacteroidota</taxon>
        <taxon>Sphingobacteriia</taxon>
        <taxon>Sphingobacteriales</taxon>
        <taxon>Sphingobacteriaceae</taxon>
        <taxon>Parapedobacter</taxon>
    </lineage>
</organism>
<dbReference type="AlphaFoldDB" id="A0A1I3EUV9"/>
<dbReference type="SUPFAM" id="SSF51316">
    <property type="entry name" value="Mss4-like"/>
    <property type="match status" value="1"/>
</dbReference>
<dbReference type="EC" id="1.8.4.12" evidence="9"/>
<dbReference type="InterPro" id="IPR002579">
    <property type="entry name" value="Met_Sox_Rdtase_MsrB_dom"/>
</dbReference>
<gene>
    <name evidence="10" type="primary">msrA</name>
    <name evidence="9" type="synonym">msrB</name>
    <name evidence="12" type="ORF">SAMN05444682_10224</name>
</gene>
<comment type="caution">
    <text evidence="9">Lacks conserved residue(s) required for the propagation of feature annotation.</text>
</comment>
<dbReference type="Gene3D" id="2.170.150.20">
    <property type="entry name" value="Peptide methionine sulfoxide reductase"/>
    <property type="match status" value="1"/>
</dbReference>
<comment type="similarity">
    <text evidence="1">In the C-terminal section; belongs to the MsrB Met sulfoxide reductase family.</text>
</comment>
<proteinExistence type="inferred from homology"/>
<dbReference type="GO" id="GO:0005737">
    <property type="term" value="C:cytoplasm"/>
    <property type="evidence" value="ECO:0007669"/>
    <property type="project" value="TreeGrafter"/>
</dbReference>
<keyword evidence="3 9" id="KW-0560">Oxidoreductase</keyword>
<dbReference type="HAMAP" id="MF_01400">
    <property type="entry name" value="MsrB"/>
    <property type="match status" value="1"/>
</dbReference>
<comment type="catalytic activity">
    <reaction evidence="8 10">
        <text>[thioredoxin]-disulfide + L-methionine + H2O = L-methionine (S)-S-oxide + [thioredoxin]-dithiol</text>
        <dbReference type="Rhea" id="RHEA:19993"/>
        <dbReference type="Rhea" id="RHEA-COMP:10698"/>
        <dbReference type="Rhea" id="RHEA-COMP:10700"/>
        <dbReference type="ChEBI" id="CHEBI:15377"/>
        <dbReference type="ChEBI" id="CHEBI:29950"/>
        <dbReference type="ChEBI" id="CHEBI:50058"/>
        <dbReference type="ChEBI" id="CHEBI:57844"/>
        <dbReference type="ChEBI" id="CHEBI:58772"/>
        <dbReference type="EC" id="1.8.4.11"/>
    </reaction>
</comment>